<protein>
    <submittedName>
        <fullName evidence="1">Uncharacterized protein</fullName>
    </submittedName>
</protein>
<reference evidence="1" key="1">
    <citation type="submission" date="2014-11" db="EMBL/GenBank/DDBJ databases">
        <authorList>
            <person name="Amaro Gonzalez C."/>
        </authorList>
    </citation>
    <scope>NUCLEOTIDE SEQUENCE</scope>
</reference>
<sequence length="55" mass="6500">MRVLNLNLINEPIRSVVYVKQNSQRESQKPGEKRTEHSECMAFDILDSRFNYICV</sequence>
<evidence type="ECO:0000313" key="1">
    <source>
        <dbReference type="EMBL" id="JAH96959.1"/>
    </source>
</evidence>
<dbReference type="EMBL" id="GBXM01011618">
    <property type="protein sequence ID" value="JAH96959.1"/>
    <property type="molecule type" value="Transcribed_RNA"/>
</dbReference>
<proteinExistence type="predicted"/>
<dbReference type="AlphaFoldDB" id="A0A0E9X307"/>
<reference evidence="1" key="2">
    <citation type="journal article" date="2015" name="Fish Shellfish Immunol.">
        <title>Early steps in the European eel (Anguilla anguilla)-Vibrio vulnificus interaction in the gills: Role of the RtxA13 toxin.</title>
        <authorList>
            <person name="Callol A."/>
            <person name="Pajuelo D."/>
            <person name="Ebbesson L."/>
            <person name="Teles M."/>
            <person name="MacKenzie S."/>
            <person name="Amaro C."/>
        </authorList>
    </citation>
    <scope>NUCLEOTIDE SEQUENCE</scope>
</reference>
<accession>A0A0E9X307</accession>
<organism evidence="1">
    <name type="scientific">Anguilla anguilla</name>
    <name type="common">European freshwater eel</name>
    <name type="synonym">Muraena anguilla</name>
    <dbReference type="NCBI Taxonomy" id="7936"/>
    <lineage>
        <taxon>Eukaryota</taxon>
        <taxon>Metazoa</taxon>
        <taxon>Chordata</taxon>
        <taxon>Craniata</taxon>
        <taxon>Vertebrata</taxon>
        <taxon>Euteleostomi</taxon>
        <taxon>Actinopterygii</taxon>
        <taxon>Neopterygii</taxon>
        <taxon>Teleostei</taxon>
        <taxon>Anguilliformes</taxon>
        <taxon>Anguillidae</taxon>
        <taxon>Anguilla</taxon>
    </lineage>
</organism>
<name>A0A0E9X307_ANGAN</name>